<sequence>MKKVRPTKQEKQASNDIRATRLYELLKHLKPKQRQTIKEIATLDNIPINSERIIILTAIVEHIKKGKDIPLSKKVLMQQCGIQISAQFNHATSDLFKYVCKVLHLFNLRKDKSINNTLALNSFFIENKLPINAKHALHDLKNLLQKKRNRTDDFHFQNMKYHEIYLQRDRDNRKAHDEHFRKTNHALDAFYVKNKLRLLCEQLNRNRIVQETSTIFPSVSFRTAFMELLHENIYFQCPLTKSYFLIYQMLLDNAEKKYLDAAKQIKQQAHHFSANVEETMIAYLMNQCIYFINNNINRSYYASEYVDYIDLLERKNYLFQNKQLSPSKFQAILLAGLIANRTDWAIDFITEKATRLNSPHEDFIKKIHFSYLYFYLDEIDKAYSIIATVGNHQTVDPFFKIFYYKLMIQIYYSRGDLLAVQQTCNAFMVYIYRKNKKNIIAPDKIQRTRNFISYISQIVSFQLDPNRKAEKYEVLKKQILENKGNIAYSDWIEKIITS</sequence>
<evidence type="ECO:0000313" key="2">
    <source>
        <dbReference type="Proteomes" id="UP001060919"/>
    </source>
</evidence>
<evidence type="ECO:0000313" key="1">
    <source>
        <dbReference type="EMBL" id="BDS09363.1"/>
    </source>
</evidence>
<organism evidence="1 2">
    <name type="scientific">Aureispira anguillae</name>
    <dbReference type="NCBI Taxonomy" id="2864201"/>
    <lineage>
        <taxon>Bacteria</taxon>
        <taxon>Pseudomonadati</taxon>
        <taxon>Bacteroidota</taxon>
        <taxon>Saprospiria</taxon>
        <taxon>Saprospirales</taxon>
        <taxon>Saprospiraceae</taxon>
        <taxon>Aureispira</taxon>
    </lineage>
</organism>
<name>A0A915VJV7_9BACT</name>
<reference evidence="1" key="1">
    <citation type="submission" date="2022-09" db="EMBL/GenBank/DDBJ databases">
        <title>Aureispira anguillicida sp. nov., isolated from Leptocephalus of Japanese eel Anguilla japonica.</title>
        <authorList>
            <person name="Yuasa K."/>
            <person name="Mekata T."/>
            <person name="Ikunari K."/>
        </authorList>
    </citation>
    <scope>NUCLEOTIDE SEQUENCE</scope>
    <source>
        <strain evidence="1">EL160426</strain>
    </source>
</reference>
<proteinExistence type="predicted"/>
<dbReference type="EMBL" id="AP026867">
    <property type="protein sequence ID" value="BDS09363.1"/>
    <property type="molecule type" value="Genomic_DNA"/>
</dbReference>
<dbReference type="RefSeq" id="WP_264790764.1">
    <property type="nucleotide sequence ID" value="NZ_AP026867.1"/>
</dbReference>
<dbReference type="Proteomes" id="UP001060919">
    <property type="component" value="Chromosome"/>
</dbReference>
<keyword evidence="2" id="KW-1185">Reference proteome</keyword>
<dbReference type="AlphaFoldDB" id="A0A915VJV7"/>
<accession>A0A915VJV7</accession>
<dbReference type="KEGG" id="aup:AsAng_0000610"/>
<protein>
    <submittedName>
        <fullName evidence="1">Uncharacterized protein</fullName>
    </submittedName>
</protein>
<gene>
    <name evidence="1" type="ORF">AsAng_0000610</name>
</gene>